<gene>
    <name evidence="6" type="primary">dmlR_33</name>
    <name evidence="6" type="ORF">VVAX_05639</name>
</gene>
<evidence type="ECO:0000256" key="3">
    <source>
        <dbReference type="ARBA" id="ARBA00023125"/>
    </source>
</evidence>
<dbReference type="Pfam" id="PF00126">
    <property type="entry name" value="HTH_1"/>
    <property type="match status" value="1"/>
</dbReference>
<dbReference type="Pfam" id="PF03466">
    <property type="entry name" value="LysR_substrate"/>
    <property type="match status" value="1"/>
</dbReference>
<dbReference type="GO" id="GO:0003700">
    <property type="term" value="F:DNA-binding transcription factor activity"/>
    <property type="evidence" value="ECO:0007669"/>
    <property type="project" value="InterPro"/>
</dbReference>
<evidence type="ECO:0000313" key="6">
    <source>
        <dbReference type="EMBL" id="CAA2109368.1"/>
    </source>
</evidence>
<evidence type="ECO:0000256" key="1">
    <source>
        <dbReference type="ARBA" id="ARBA00009437"/>
    </source>
</evidence>
<dbReference type="InterPro" id="IPR000847">
    <property type="entry name" value="LysR_HTH_N"/>
</dbReference>
<dbReference type="AlphaFoldDB" id="A0A679JFY3"/>
<proteinExistence type="inferred from homology"/>
<keyword evidence="2" id="KW-0805">Transcription regulation</keyword>
<dbReference type="GO" id="GO:0003677">
    <property type="term" value="F:DNA binding"/>
    <property type="evidence" value="ECO:0007669"/>
    <property type="project" value="UniProtKB-KW"/>
</dbReference>
<evidence type="ECO:0000256" key="2">
    <source>
        <dbReference type="ARBA" id="ARBA00023015"/>
    </source>
</evidence>
<dbReference type="SUPFAM" id="SSF53850">
    <property type="entry name" value="Periplasmic binding protein-like II"/>
    <property type="match status" value="1"/>
</dbReference>
<dbReference type="InterPro" id="IPR036390">
    <property type="entry name" value="WH_DNA-bd_sf"/>
</dbReference>
<dbReference type="Gene3D" id="1.10.10.10">
    <property type="entry name" value="Winged helix-like DNA-binding domain superfamily/Winged helix DNA-binding domain"/>
    <property type="match status" value="1"/>
</dbReference>
<protein>
    <submittedName>
        <fullName evidence="6">HTH-type transcriptional regulator DmlR</fullName>
    </submittedName>
</protein>
<comment type="similarity">
    <text evidence="1">Belongs to the LysR transcriptional regulatory family.</text>
</comment>
<keyword evidence="4" id="KW-0804">Transcription</keyword>
<dbReference type="PROSITE" id="PS50931">
    <property type="entry name" value="HTH_LYSR"/>
    <property type="match status" value="1"/>
</dbReference>
<dbReference type="PRINTS" id="PR00039">
    <property type="entry name" value="HTHLYSR"/>
</dbReference>
<reference evidence="6" key="1">
    <citation type="submission" date="2019-12" db="EMBL/GenBank/DDBJ databases">
        <authorList>
            <person name="Cremers G."/>
        </authorList>
    </citation>
    <scope>NUCLEOTIDE SEQUENCE</scope>
    <source>
        <strain evidence="6">Vvax</strain>
    </source>
</reference>
<dbReference type="CDD" id="cd08422">
    <property type="entry name" value="PBP2_CrgA_like"/>
    <property type="match status" value="1"/>
</dbReference>
<dbReference type="FunFam" id="1.10.10.10:FF:000001">
    <property type="entry name" value="LysR family transcriptional regulator"/>
    <property type="match status" value="1"/>
</dbReference>
<accession>A0A679JFY3</accession>
<dbReference type="PANTHER" id="PTHR30537">
    <property type="entry name" value="HTH-TYPE TRANSCRIPTIONAL REGULATOR"/>
    <property type="match status" value="1"/>
</dbReference>
<dbReference type="PANTHER" id="PTHR30537:SF5">
    <property type="entry name" value="HTH-TYPE TRANSCRIPTIONAL ACTIVATOR TTDR-RELATED"/>
    <property type="match status" value="1"/>
</dbReference>
<dbReference type="InterPro" id="IPR036388">
    <property type="entry name" value="WH-like_DNA-bd_sf"/>
</dbReference>
<name>A0A679JFY3_VARPD</name>
<dbReference type="InterPro" id="IPR005119">
    <property type="entry name" value="LysR_subst-bd"/>
</dbReference>
<dbReference type="Gene3D" id="3.40.190.290">
    <property type="match status" value="1"/>
</dbReference>
<dbReference type="InterPro" id="IPR058163">
    <property type="entry name" value="LysR-type_TF_proteobact-type"/>
</dbReference>
<organism evidence="6">
    <name type="scientific">Variovorax paradoxus</name>
    <dbReference type="NCBI Taxonomy" id="34073"/>
    <lineage>
        <taxon>Bacteria</taxon>
        <taxon>Pseudomonadati</taxon>
        <taxon>Pseudomonadota</taxon>
        <taxon>Betaproteobacteria</taxon>
        <taxon>Burkholderiales</taxon>
        <taxon>Comamonadaceae</taxon>
        <taxon>Variovorax</taxon>
    </lineage>
</organism>
<keyword evidence="3" id="KW-0238">DNA-binding</keyword>
<feature type="domain" description="HTH lysR-type" evidence="5">
    <location>
        <begin position="17"/>
        <end position="62"/>
    </location>
</feature>
<dbReference type="SUPFAM" id="SSF46785">
    <property type="entry name" value="Winged helix' DNA-binding domain"/>
    <property type="match status" value="1"/>
</dbReference>
<evidence type="ECO:0000259" key="5">
    <source>
        <dbReference type="PROSITE" id="PS50931"/>
    </source>
</evidence>
<sequence length="315" mass="33591">MKALDHAPGLIAFASSVEAGSFSGAARTLGTSPSAVSKGVARLEQRFGVRLFQRSTRVLSLTQEGAAYYERIAPLLRALDEASDVMQPEATAQGRLRVTVPGDLGRLLLEAVVGSFLPRHPGLKLEMSLADRHVDLIREGYDIAIRAGDVADSDLTARRLADMPLVLVASPGYLARRGTPESVAALRGHAHVRYMLGGKAFPIRFADGTVIDPDGVFDTDNSVALRIAALGDLGVVQILRLFVQDDIDAGRLVPVLPQRPLPLVPVSALHAFGRQAPARARLFIDFLAGELGRLSLPAAHAAAPGADPSQRRRRG</sequence>
<evidence type="ECO:0000256" key="4">
    <source>
        <dbReference type="ARBA" id="ARBA00023163"/>
    </source>
</evidence>
<dbReference type="RefSeq" id="WP_339093318.1">
    <property type="nucleotide sequence ID" value="NZ_LR743508.1"/>
</dbReference>
<dbReference type="EMBL" id="LR743508">
    <property type="protein sequence ID" value="CAA2109368.1"/>
    <property type="molecule type" value="Genomic_DNA"/>
</dbReference>